<dbReference type="GO" id="GO:0008017">
    <property type="term" value="F:microtubule binding"/>
    <property type="evidence" value="ECO:0007669"/>
    <property type="project" value="InterPro"/>
</dbReference>
<dbReference type="Pfam" id="PF00225">
    <property type="entry name" value="Kinesin"/>
    <property type="match status" value="1"/>
</dbReference>
<comment type="caution">
    <text evidence="10">The sequence shown here is derived from an EMBL/GenBank/DDBJ whole genome shotgun (WGS) entry which is preliminary data.</text>
</comment>
<keyword evidence="5 8" id="KW-0175">Coiled coil</keyword>
<evidence type="ECO:0000313" key="10">
    <source>
        <dbReference type="EMBL" id="KAK2186973.1"/>
    </source>
</evidence>
<reference evidence="10" key="1">
    <citation type="journal article" date="2023" name="Mol. Biol. Evol.">
        <title>Third-Generation Sequencing Reveals the Adaptive Role of the Epigenome in Three Deep-Sea Polychaetes.</title>
        <authorList>
            <person name="Perez M."/>
            <person name="Aroh O."/>
            <person name="Sun Y."/>
            <person name="Lan Y."/>
            <person name="Juniper S.K."/>
            <person name="Young C.R."/>
            <person name="Angers B."/>
            <person name="Qian P.Y."/>
        </authorList>
    </citation>
    <scope>NUCLEOTIDE SEQUENCE</scope>
    <source>
        <strain evidence="10">R07B-5</strain>
    </source>
</reference>
<dbReference type="GO" id="GO:0007052">
    <property type="term" value="P:mitotic spindle organization"/>
    <property type="evidence" value="ECO:0007669"/>
    <property type="project" value="TreeGrafter"/>
</dbReference>
<feature type="coiled-coil region" evidence="8">
    <location>
        <begin position="408"/>
        <end position="535"/>
    </location>
</feature>
<keyword evidence="2" id="KW-0963">Cytoplasm</keyword>
<dbReference type="InterPro" id="IPR027640">
    <property type="entry name" value="Kinesin-like_fam"/>
</dbReference>
<dbReference type="Gene3D" id="3.40.850.10">
    <property type="entry name" value="Kinesin motor domain"/>
    <property type="match status" value="1"/>
</dbReference>
<keyword evidence="3 7" id="KW-0547">Nucleotide-binding</keyword>
<proteinExistence type="inferred from homology"/>
<accession>A0AAD9P2J8</accession>
<keyword evidence="4 7" id="KW-0067">ATP-binding</keyword>
<gene>
    <name evidence="10" type="ORF">NP493_183g04000</name>
</gene>
<organism evidence="10 11">
    <name type="scientific">Ridgeia piscesae</name>
    <name type="common">Tubeworm</name>
    <dbReference type="NCBI Taxonomy" id="27915"/>
    <lineage>
        <taxon>Eukaryota</taxon>
        <taxon>Metazoa</taxon>
        <taxon>Spiralia</taxon>
        <taxon>Lophotrochozoa</taxon>
        <taxon>Annelida</taxon>
        <taxon>Polychaeta</taxon>
        <taxon>Sedentaria</taxon>
        <taxon>Canalipalpata</taxon>
        <taxon>Sabellida</taxon>
        <taxon>Siboglinidae</taxon>
        <taxon>Ridgeia</taxon>
    </lineage>
</organism>
<feature type="binding site" evidence="7">
    <location>
        <begin position="85"/>
        <end position="92"/>
    </location>
    <ligand>
        <name>ATP</name>
        <dbReference type="ChEBI" id="CHEBI:30616"/>
    </ligand>
</feature>
<dbReference type="PROSITE" id="PS50067">
    <property type="entry name" value="KINESIN_MOTOR_2"/>
    <property type="match status" value="1"/>
</dbReference>
<dbReference type="InterPro" id="IPR027417">
    <property type="entry name" value="P-loop_NTPase"/>
</dbReference>
<comment type="similarity">
    <text evidence="7">Belongs to the TRAFAC class myosin-kinesin ATPase superfamily. Kinesin family.</text>
</comment>
<dbReference type="PANTHER" id="PTHR47969:SF15">
    <property type="entry name" value="CHROMOSOME-ASSOCIATED KINESIN KIF4A-RELATED"/>
    <property type="match status" value="1"/>
</dbReference>
<name>A0AAD9P2J8_RIDPI</name>
<evidence type="ECO:0000256" key="1">
    <source>
        <dbReference type="ARBA" id="ARBA00004245"/>
    </source>
</evidence>
<evidence type="ECO:0000256" key="3">
    <source>
        <dbReference type="ARBA" id="ARBA00022741"/>
    </source>
</evidence>
<dbReference type="SMART" id="SM00129">
    <property type="entry name" value="KISc"/>
    <property type="match status" value="1"/>
</dbReference>
<evidence type="ECO:0000256" key="7">
    <source>
        <dbReference type="PROSITE-ProRule" id="PRU00283"/>
    </source>
</evidence>
<dbReference type="InterPro" id="IPR001752">
    <property type="entry name" value="Kinesin_motor_dom"/>
</dbReference>
<dbReference type="InterPro" id="IPR036961">
    <property type="entry name" value="Kinesin_motor_dom_sf"/>
</dbReference>
<keyword evidence="11" id="KW-1185">Reference proteome</keyword>
<feature type="coiled-coil region" evidence="8">
    <location>
        <begin position="578"/>
        <end position="691"/>
    </location>
</feature>
<dbReference type="PRINTS" id="PR00380">
    <property type="entry name" value="KINESINHEAVY"/>
</dbReference>
<dbReference type="GO" id="GO:0007018">
    <property type="term" value="P:microtubule-based movement"/>
    <property type="evidence" value="ECO:0007669"/>
    <property type="project" value="InterPro"/>
</dbReference>
<dbReference type="SUPFAM" id="SSF52540">
    <property type="entry name" value="P-loop containing nucleoside triphosphate hydrolases"/>
    <property type="match status" value="1"/>
</dbReference>
<evidence type="ECO:0000256" key="4">
    <source>
        <dbReference type="ARBA" id="ARBA00022840"/>
    </source>
</evidence>
<dbReference type="EMBL" id="JAODUO010000182">
    <property type="protein sequence ID" value="KAK2186973.1"/>
    <property type="molecule type" value="Genomic_DNA"/>
</dbReference>
<dbReference type="PANTHER" id="PTHR47969">
    <property type="entry name" value="CHROMOSOME-ASSOCIATED KINESIN KIF4A-RELATED"/>
    <property type="match status" value="1"/>
</dbReference>
<evidence type="ECO:0000313" key="11">
    <source>
        <dbReference type="Proteomes" id="UP001209878"/>
    </source>
</evidence>
<sequence length="693" mass="78984">MPSETVPLKIVARCRPLLESEQGSGKKVKVSGHNITLEHGGQENSFTFDNCYAAEVKANQIYRDSCDSLIQKALLGYNVTLMTFGATGSGKSYLMSGTYDDPGIIPCVNRSVFNSLEASKGKKEFFVTVSFLEVLDEKMLDLLNPHSDKMRVREHPQLGIYVDGLSELVVHSGEELAHLYEQGNRARKIGMTGDVGAHRSRATAIFFINIEQKDSSSKVGLRSTITQVDLAGIESADTSSSGKAVLEVIKASEQGGHVPYRNSVVTRLLQESLGGNAITLMFATISPADKSSHESLETLQNARRANRSVKNHVKVNLEETTSIISDLRDEITQLRSKVAMNNNNKDDVLRLGELIHDLQVAKRQTWEEKERMSAKFEEERKINLANKARCVSEQGILDWVMDTKKQGNKDVRERILLLQKEKDQLTLEYKRKREQINEMKEKLQTNIAAYSKLAESGQARESDTKQKVTAIHELKEKVKKETEQLKETKNRLKDVQDKLRAEKEAVQDQGQVKGNAELRQILEREERKRLEMEDHAVVVDELERVKLETQHQKAEIQMAVSQGRTYDQTEAMDMEMELVELRGEKSVVSLEIQVLQEEKMRLEKSLETAYKRQKEEMEIQQLQHFQTFRQYREMFEEQKTVLEQRYRNLLNDAIQDAVFLSTRNNELVQENQALKQEIAEQKDKLTALGGRAK</sequence>
<evidence type="ECO:0000256" key="5">
    <source>
        <dbReference type="ARBA" id="ARBA00023054"/>
    </source>
</evidence>
<keyword evidence="7" id="KW-0505">Motor protein</keyword>
<evidence type="ECO:0000256" key="8">
    <source>
        <dbReference type="SAM" id="Coils"/>
    </source>
</evidence>
<evidence type="ECO:0000256" key="6">
    <source>
        <dbReference type="ARBA" id="ARBA00023212"/>
    </source>
</evidence>
<evidence type="ECO:0000259" key="9">
    <source>
        <dbReference type="PROSITE" id="PS50067"/>
    </source>
</evidence>
<comment type="subcellular location">
    <subcellularLocation>
        <location evidence="1">Cytoplasm</location>
        <location evidence="1">Cytoskeleton</location>
    </subcellularLocation>
</comment>
<evidence type="ECO:0000256" key="2">
    <source>
        <dbReference type="ARBA" id="ARBA00022490"/>
    </source>
</evidence>
<dbReference type="GO" id="GO:0005875">
    <property type="term" value="C:microtubule associated complex"/>
    <property type="evidence" value="ECO:0007669"/>
    <property type="project" value="TreeGrafter"/>
</dbReference>
<keyword evidence="6" id="KW-0206">Cytoskeleton</keyword>
<dbReference type="GO" id="GO:0003777">
    <property type="term" value="F:microtubule motor activity"/>
    <property type="evidence" value="ECO:0007669"/>
    <property type="project" value="InterPro"/>
</dbReference>
<dbReference type="AlphaFoldDB" id="A0AAD9P2J8"/>
<protein>
    <recommendedName>
        <fullName evidence="9">Kinesin motor domain-containing protein</fullName>
    </recommendedName>
</protein>
<dbReference type="GO" id="GO:0051231">
    <property type="term" value="P:spindle elongation"/>
    <property type="evidence" value="ECO:0007669"/>
    <property type="project" value="TreeGrafter"/>
</dbReference>
<dbReference type="Proteomes" id="UP001209878">
    <property type="component" value="Unassembled WGS sequence"/>
</dbReference>
<feature type="domain" description="Kinesin motor" evidence="9">
    <location>
        <begin position="7"/>
        <end position="308"/>
    </location>
</feature>
<dbReference type="GO" id="GO:0005524">
    <property type="term" value="F:ATP binding"/>
    <property type="evidence" value="ECO:0007669"/>
    <property type="project" value="UniProtKB-UniRule"/>
</dbReference>
<feature type="coiled-coil region" evidence="8">
    <location>
        <begin position="317"/>
        <end position="344"/>
    </location>
</feature>